<accession>A0ABW4XLU7</accession>
<gene>
    <name evidence="7" type="ORF">ACFSJ3_05370</name>
</gene>
<evidence type="ECO:0000256" key="5">
    <source>
        <dbReference type="SAM" id="MobiDB-lite"/>
    </source>
</evidence>
<dbReference type="InterPro" id="IPR011057">
    <property type="entry name" value="Mss4-like_sf"/>
</dbReference>
<dbReference type="EMBL" id="JBHUHT010000009">
    <property type="protein sequence ID" value="MFD2095408.1"/>
    <property type="molecule type" value="Genomic_DNA"/>
</dbReference>
<dbReference type="PANTHER" id="PTHR33337:SF40">
    <property type="entry name" value="CENP-V_GFA DOMAIN-CONTAINING PROTEIN-RELATED"/>
    <property type="match status" value="1"/>
</dbReference>
<feature type="domain" description="CENP-V/GFA" evidence="6">
    <location>
        <begin position="1"/>
        <end position="116"/>
    </location>
</feature>
<organism evidence="7 8">
    <name type="scientific">Corallincola platygyrae</name>
    <dbReference type="NCBI Taxonomy" id="1193278"/>
    <lineage>
        <taxon>Bacteria</taxon>
        <taxon>Pseudomonadati</taxon>
        <taxon>Pseudomonadota</taxon>
        <taxon>Gammaproteobacteria</taxon>
        <taxon>Alteromonadales</taxon>
        <taxon>Psychromonadaceae</taxon>
        <taxon>Corallincola</taxon>
    </lineage>
</organism>
<dbReference type="InterPro" id="IPR006913">
    <property type="entry name" value="CENP-V/GFA"/>
</dbReference>
<keyword evidence="8" id="KW-1185">Reference proteome</keyword>
<evidence type="ECO:0000256" key="1">
    <source>
        <dbReference type="ARBA" id="ARBA00005495"/>
    </source>
</evidence>
<dbReference type="Gene3D" id="3.90.1590.10">
    <property type="entry name" value="glutathione-dependent formaldehyde- activating enzyme (gfa)"/>
    <property type="match status" value="1"/>
</dbReference>
<comment type="similarity">
    <text evidence="1">Belongs to the Gfa family.</text>
</comment>
<dbReference type="PANTHER" id="PTHR33337">
    <property type="entry name" value="GFA DOMAIN-CONTAINING PROTEIN"/>
    <property type="match status" value="1"/>
</dbReference>
<evidence type="ECO:0000256" key="4">
    <source>
        <dbReference type="ARBA" id="ARBA00023239"/>
    </source>
</evidence>
<dbReference type="Pfam" id="PF04828">
    <property type="entry name" value="GFA"/>
    <property type="match status" value="1"/>
</dbReference>
<dbReference type="PROSITE" id="PS51891">
    <property type="entry name" value="CENP_V_GFA"/>
    <property type="match status" value="1"/>
</dbReference>
<evidence type="ECO:0000259" key="6">
    <source>
        <dbReference type="PROSITE" id="PS51891"/>
    </source>
</evidence>
<name>A0ABW4XLU7_9GAMM</name>
<comment type="caution">
    <text evidence="7">The sequence shown here is derived from an EMBL/GenBank/DDBJ whole genome shotgun (WGS) entry which is preliminary data.</text>
</comment>
<reference evidence="8" key="1">
    <citation type="journal article" date="2019" name="Int. J. Syst. Evol. Microbiol.">
        <title>The Global Catalogue of Microorganisms (GCM) 10K type strain sequencing project: providing services to taxonomists for standard genome sequencing and annotation.</title>
        <authorList>
            <consortium name="The Broad Institute Genomics Platform"/>
            <consortium name="The Broad Institute Genome Sequencing Center for Infectious Disease"/>
            <person name="Wu L."/>
            <person name="Ma J."/>
        </authorList>
    </citation>
    <scope>NUCLEOTIDE SEQUENCE [LARGE SCALE GENOMIC DNA]</scope>
    <source>
        <strain evidence="8">CGMCC 1.10992</strain>
    </source>
</reference>
<keyword evidence="4" id="KW-0456">Lyase</keyword>
<protein>
    <submittedName>
        <fullName evidence="7">GFA family protein</fullName>
    </submittedName>
</protein>
<dbReference type="SUPFAM" id="SSF51316">
    <property type="entry name" value="Mss4-like"/>
    <property type="match status" value="1"/>
</dbReference>
<proteinExistence type="inferred from homology"/>
<keyword evidence="3" id="KW-0862">Zinc</keyword>
<evidence type="ECO:0000256" key="3">
    <source>
        <dbReference type="ARBA" id="ARBA00022833"/>
    </source>
</evidence>
<evidence type="ECO:0000256" key="2">
    <source>
        <dbReference type="ARBA" id="ARBA00022723"/>
    </source>
</evidence>
<evidence type="ECO:0000313" key="8">
    <source>
        <dbReference type="Proteomes" id="UP001597380"/>
    </source>
</evidence>
<dbReference type="Proteomes" id="UP001597380">
    <property type="component" value="Unassembled WGS sequence"/>
</dbReference>
<evidence type="ECO:0000313" key="7">
    <source>
        <dbReference type="EMBL" id="MFD2095408.1"/>
    </source>
</evidence>
<dbReference type="RefSeq" id="WP_345338575.1">
    <property type="nucleotide sequence ID" value="NZ_BAABLI010000006.1"/>
</dbReference>
<sequence>MNGNCLCGAVEFEVDVSQVNLYQCHCKLCRKQSGSCSNAATIVPAKSFKWVQGESSITHWQKESGFRSDFCKVCGSPVPNPLRDTGYVWVPAGLLENEQDLKVVSHIYTASKATWDQPNPDAATHEDFPDGGLEGHIQSLKR</sequence>
<feature type="region of interest" description="Disordered" evidence="5">
    <location>
        <begin position="115"/>
        <end position="142"/>
    </location>
</feature>
<keyword evidence="2" id="KW-0479">Metal-binding</keyword>